<dbReference type="AlphaFoldDB" id="A0A1I2JZD1"/>
<sequence>MDSPRVDQDRQRRRRNLVLFVLHLALAAAILGWFVWSVVHRP</sequence>
<organism evidence="2 3">
    <name type="scientific">Fontimonas thermophila</name>
    <dbReference type="NCBI Taxonomy" id="1076937"/>
    <lineage>
        <taxon>Bacteria</taxon>
        <taxon>Pseudomonadati</taxon>
        <taxon>Pseudomonadota</taxon>
        <taxon>Gammaproteobacteria</taxon>
        <taxon>Nevskiales</taxon>
        <taxon>Nevskiaceae</taxon>
        <taxon>Fontimonas</taxon>
    </lineage>
</organism>
<keyword evidence="1" id="KW-0812">Transmembrane</keyword>
<dbReference type="EMBL" id="FOOC01000011">
    <property type="protein sequence ID" value="SFF59529.1"/>
    <property type="molecule type" value="Genomic_DNA"/>
</dbReference>
<keyword evidence="1" id="KW-0472">Membrane</keyword>
<evidence type="ECO:0000256" key="1">
    <source>
        <dbReference type="SAM" id="Phobius"/>
    </source>
</evidence>
<evidence type="ECO:0000313" key="3">
    <source>
        <dbReference type="Proteomes" id="UP000199771"/>
    </source>
</evidence>
<accession>A0A1I2JZD1</accession>
<dbReference type="RefSeq" id="WP_268762375.1">
    <property type="nucleotide sequence ID" value="NZ_FOOC01000011.1"/>
</dbReference>
<dbReference type="Proteomes" id="UP000199771">
    <property type="component" value="Unassembled WGS sequence"/>
</dbReference>
<gene>
    <name evidence="2" type="ORF">SAMN04488120_11123</name>
</gene>
<name>A0A1I2JZD1_9GAMM</name>
<proteinExistence type="predicted"/>
<keyword evidence="3" id="KW-1185">Reference proteome</keyword>
<keyword evidence="1" id="KW-1133">Transmembrane helix</keyword>
<feature type="transmembrane region" description="Helical" evidence="1">
    <location>
        <begin position="17"/>
        <end position="36"/>
    </location>
</feature>
<protein>
    <submittedName>
        <fullName evidence="2">Uncharacterized protein</fullName>
    </submittedName>
</protein>
<reference evidence="2 3" key="1">
    <citation type="submission" date="2016-10" db="EMBL/GenBank/DDBJ databases">
        <authorList>
            <person name="de Groot N.N."/>
        </authorList>
    </citation>
    <scope>NUCLEOTIDE SEQUENCE [LARGE SCALE GENOMIC DNA]</scope>
    <source>
        <strain evidence="2 3">DSM 23609</strain>
    </source>
</reference>
<evidence type="ECO:0000313" key="2">
    <source>
        <dbReference type="EMBL" id="SFF59529.1"/>
    </source>
</evidence>